<evidence type="ECO:0000313" key="2">
    <source>
        <dbReference type="Proteomes" id="UP000597877"/>
    </source>
</evidence>
<evidence type="ECO:0000313" key="1">
    <source>
        <dbReference type="EMBL" id="MBC5666385.1"/>
    </source>
</evidence>
<accession>A0ABR7F0N4</accession>
<keyword evidence="2" id="KW-1185">Reference proteome</keyword>
<sequence>MPRPEKEFGERSNDDIIREILREYASRENPIGKAEIIKHVKAMGYIKEKDKSKSKIERKAIEGFLDRMGARVYETEEECDEIIRECRVTEREIIFTKKGQKGRTIGYWMMETLSDTEWMFLMDSVLNSKILTKKEADNLANRITFLAGKRFSDLTNYRHRMGNQPYFVGDDDIDEKVGYIESRVLQQVRLIRQAIKQGKKIKFNLCVYDYGNQKVRLVPYGRYGKVLPETPEKYKEDVHRICSPFDIIFFNGRYYMLGADLETERRTDLKYKLYRIDLMTDVTINRAKAVTKEEVGLLELNDLFEYRMENPYMFTGKVERVRIRIDADQFTQVVDWFSDRFKVVGYDADENKYYDIELKVNLNSFTFWILQYSGCVEVLDREKKGEKSYRNKIKETLKKALEKYEEYDQ</sequence>
<dbReference type="PROSITE" id="PS52050">
    <property type="entry name" value="WYL"/>
    <property type="match status" value="1"/>
</dbReference>
<dbReference type="Proteomes" id="UP000597877">
    <property type="component" value="Unassembled WGS sequence"/>
</dbReference>
<proteinExistence type="predicted"/>
<protein>
    <submittedName>
        <fullName evidence="1">WYL domain-containing protein</fullName>
    </submittedName>
</protein>
<reference evidence="1 2" key="1">
    <citation type="submission" date="2020-08" db="EMBL/GenBank/DDBJ databases">
        <title>Genome public.</title>
        <authorList>
            <person name="Liu C."/>
            <person name="Sun Q."/>
        </authorList>
    </citation>
    <scope>NUCLEOTIDE SEQUENCE [LARGE SCALE GENOMIC DNA]</scope>
    <source>
        <strain evidence="1 2">BX4</strain>
    </source>
</reference>
<name>A0ABR7F0N4_9FIRM</name>
<dbReference type="RefSeq" id="WP_118589066.1">
    <property type="nucleotide sequence ID" value="NZ_JACOOZ010000001.1"/>
</dbReference>
<dbReference type="EMBL" id="JACOOZ010000001">
    <property type="protein sequence ID" value="MBC5666385.1"/>
    <property type="molecule type" value="Genomic_DNA"/>
</dbReference>
<gene>
    <name evidence="1" type="ORF">H8S00_00010</name>
</gene>
<comment type="caution">
    <text evidence="1">The sequence shown here is derived from an EMBL/GenBank/DDBJ whole genome shotgun (WGS) entry which is preliminary data.</text>
</comment>
<organism evidence="1 2">
    <name type="scientific">Eubacterium segne</name>
    <dbReference type="NCBI Taxonomy" id="2763045"/>
    <lineage>
        <taxon>Bacteria</taxon>
        <taxon>Bacillati</taxon>
        <taxon>Bacillota</taxon>
        <taxon>Clostridia</taxon>
        <taxon>Eubacteriales</taxon>
        <taxon>Eubacteriaceae</taxon>
        <taxon>Eubacterium</taxon>
    </lineage>
</organism>